<feature type="chain" id="PRO_5046526426" description="PEGA domain-containing protein" evidence="2">
    <location>
        <begin position="17"/>
        <end position="322"/>
    </location>
</feature>
<keyword evidence="4" id="KW-1185">Reference proteome</keyword>
<keyword evidence="2" id="KW-0732">Signal</keyword>
<protein>
    <recommendedName>
        <fullName evidence="5">PEGA domain-containing protein</fullName>
    </recommendedName>
</protein>
<dbReference type="EMBL" id="CP114040">
    <property type="protein sequence ID" value="WAS98041.1"/>
    <property type="molecule type" value="Genomic_DNA"/>
</dbReference>
<dbReference type="RefSeq" id="WP_269040407.1">
    <property type="nucleotide sequence ID" value="NZ_CP114040.1"/>
</dbReference>
<dbReference type="Proteomes" id="UP001164459">
    <property type="component" value="Chromosome"/>
</dbReference>
<evidence type="ECO:0000256" key="1">
    <source>
        <dbReference type="SAM" id="Phobius"/>
    </source>
</evidence>
<name>A0ABY7HFR4_9BACT</name>
<keyword evidence="1" id="KW-1133">Transmembrane helix</keyword>
<proteinExistence type="predicted"/>
<feature type="transmembrane region" description="Helical" evidence="1">
    <location>
        <begin position="268"/>
        <end position="287"/>
    </location>
</feature>
<feature type="signal peptide" evidence="2">
    <location>
        <begin position="1"/>
        <end position="16"/>
    </location>
</feature>
<evidence type="ECO:0000256" key="2">
    <source>
        <dbReference type="SAM" id="SignalP"/>
    </source>
</evidence>
<gene>
    <name evidence="3" type="ORF">O0S08_18015</name>
</gene>
<keyword evidence="1" id="KW-0812">Transmembrane</keyword>
<evidence type="ECO:0000313" key="3">
    <source>
        <dbReference type="EMBL" id="WAS98041.1"/>
    </source>
</evidence>
<accession>A0ABY7HFR4</accession>
<evidence type="ECO:0008006" key="5">
    <source>
        <dbReference type="Google" id="ProtNLM"/>
    </source>
</evidence>
<organism evidence="3 4">
    <name type="scientific">Nannocystis punicea</name>
    <dbReference type="NCBI Taxonomy" id="2995304"/>
    <lineage>
        <taxon>Bacteria</taxon>
        <taxon>Pseudomonadati</taxon>
        <taxon>Myxococcota</taxon>
        <taxon>Polyangia</taxon>
        <taxon>Nannocystales</taxon>
        <taxon>Nannocystaceae</taxon>
        <taxon>Nannocystis</taxon>
    </lineage>
</organism>
<feature type="transmembrane region" description="Helical" evidence="1">
    <location>
        <begin position="208"/>
        <end position="229"/>
    </location>
</feature>
<keyword evidence="1" id="KW-0472">Membrane</keyword>
<reference evidence="3" key="1">
    <citation type="submission" date="2022-11" db="EMBL/GenBank/DDBJ databases">
        <title>Minimal conservation of predation-associated metabolite biosynthetic gene clusters underscores biosynthetic potential of Myxococcota including descriptions for ten novel species: Archangium lansinium sp. nov., Myxococcus landrumus sp. nov., Nannocystis bai.</title>
        <authorList>
            <person name="Ahearne A."/>
            <person name="Stevens C."/>
            <person name="Dowd S."/>
        </authorList>
    </citation>
    <scope>NUCLEOTIDE SEQUENCE</scope>
    <source>
        <strain evidence="3">Fl3</strain>
    </source>
</reference>
<sequence>MLACVAWLGHAGLATAAPARSDRAAAEALFNDARKRVEAGDYAAGCPKFAESMALYPTTSTALNLAKCHEHAGALAAAWDAYHAALAHVDETKDARRRKGLEALARDGLAALEPRLPRLRVLVDDPPAGLAVTRDGQPVPASAFGEAVPLDPGAHQLEATAPGHQPLRRTVDLAEGETESVSLKLAPIRADEADAKPRGKRRGPGVPAWAWATGGVGLGLMGASVYFLVDNRAAIDDLKTHCRDVPGGTYCDPDYDFAADNARKNRDLGLFIGLGSAGLVAVTVAIVEIARSTAAKRKSERRATASPWFAPGGGGLGVVGRF</sequence>
<evidence type="ECO:0000313" key="4">
    <source>
        <dbReference type="Proteomes" id="UP001164459"/>
    </source>
</evidence>